<keyword evidence="3" id="KW-1185">Reference proteome</keyword>
<dbReference type="PANTHER" id="PTHR15503:SF45">
    <property type="entry name" value="RNA-DIRECTED DNA POLYMERASE HOMOLOG"/>
    <property type="match status" value="1"/>
</dbReference>
<evidence type="ECO:0000313" key="3">
    <source>
        <dbReference type="Proteomes" id="UP000011115"/>
    </source>
</evidence>
<dbReference type="Proteomes" id="UP000011115">
    <property type="component" value="Unassembled WGS sequence"/>
</dbReference>
<dbReference type="HOGENOM" id="CLU_043741_1_0_1"/>
<feature type="compositionally biased region" description="Low complexity" evidence="1">
    <location>
        <begin position="71"/>
        <end position="80"/>
    </location>
</feature>
<protein>
    <submittedName>
        <fullName evidence="2">Gag-pol polyprotein</fullName>
    </submittedName>
</protein>
<organism evidence="2 3">
    <name type="scientific">Solanum tuberosum</name>
    <name type="common">Potato</name>
    <dbReference type="NCBI Taxonomy" id="4113"/>
    <lineage>
        <taxon>Eukaryota</taxon>
        <taxon>Viridiplantae</taxon>
        <taxon>Streptophyta</taxon>
        <taxon>Embryophyta</taxon>
        <taxon>Tracheophyta</taxon>
        <taxon>Spermatophyta</taxon>
        <taxon>Magnoliopsida</taxon>
        <taxon>eudicotyledons</taxon>
        <taxon>Gunneridae</taxon>
        <taxon>Pentapetalae</taxon>
        <taxon>asterids</taxon>
        <taxon>lamiids</taxon>
        <taxon>Solanales</taxon>
        <taxon>Solanaceae</taxon>
        <taxon>Solanoideae</taxon>
        <taxon>Solaneae</taxon>
        <taxon>Solanum</taxon>
    </lineage>
</organism>
<feature type="region of interest" description="Disordered" evidence="1">
    <location>
        <begin position="102"/>
        <end position="135"/>
    </location>
</feature>
<proteinExistence type="predicted"/>
<evidence type="ECO:0000313" key="2">
    <source>
        <dbReference type="EnsemblPlants" id="PGSC0003DMT400094785"/>
    </source>
</evidence>
<reference evidence="2" key="2">
    <citation type="submission" date="2015-06" db="UniProtKB">
        <authorList>
            <consortium name="EnsemblPlants"/>
        </authorList>
    </citation>
    <scope>IDENTIFICATION</scope>
    <source>
        <strain evidence="2">DM1-3 516 R44</strain>
    </source>
</reference>
<dbReference type="Gramene" id="PGSC0003DMT400094785">
    <property type="protein sequence ID" value="PGSC0003DMT400094785"/>
    <property type="gene ID" value="PGSC0003DMG400044356"/>
</dbReference>
<dbReference type="PaxDb" id="4113-PGSC0003DMT400094785"/>
<dbReference type="CDD" id="cd00303">
    <property type="entry name" value="retropepsin_like"/>
    <property type="match status" value="1"/>
</dbReference>
<dbReference type="EnsemblPlants" id="PGSC0003DMT400094785">
    <property type="protein sequence ID" value="PGSC0003DMT400094785"/>
    <property type="gene ID" value="PGSC0003DMG400044356"/>
</dbReference>
<accession>M1DUV7</accession>
<dbReference type="PANTHER" id="PTHR15503">
    <property type="entry name" value="LDOC1 RELATED"/>
    <property type="match status" value="1"/>
</dbReference>
<name>M1DUV7_SOLTU</name>
<sequence length="247" mass="27089">MNPPSFTGSSTTEDSENFIEELKKVFEVIHVADTERVELAKYQLNNVARTWFDQWKEGRAEDTPPKQKGHASSSASAPAPKNKGEHNSQNFRAKPAYFQGSMAQGGSKPPACAKCGRNHSVSPPDRVAPRGATSGTGGGTNLLYAINSREEQENLLDVVTGMIQVFDFTIYALLDPGASLSFVNPYVAMNFDVIPEQLSEPFSVSTPVGESILVERVYRDCPISVNHTSWLHACYASVDCRTRVVKF</sequence>
<dbReference type="InterPro" id="IPR032567">
    <property type="entry name" value="RTL1-rel"/>
</dbReference>
<reference evidence="3" key="1">
    <citation type="journal article" date="2011" name="Nature">
        <title>Genome sequence and analysis of the tuber crop potato.</title>
        <authorList>
            <consortium name="The Potato Genome Sequencing Consortium"/>
        </authorList>
    </citation>
    <scope>NUCLEOTIDE SEQUENCE [LARGE SCALE GENOMIC DNA]</scope>
    <source>
        <strain evidence="3">cv. DM1-3 516 R44</strain>
    </source>
</reference>
<evidence type="ECO:0000256" key="1">
    <source>
        <dbReference type="SAM" id="MobiDB-lite"/>
    </source>
</evidence>
<dbReference type="InParanoid" id="M1DUV7"/>
<feature type="region of interest" description="Disordered" evidence="1">
    <location>
        <begin position="58"/>
        <end position="88"/>
    </location>
</feature>
<dbReference type="Pfam" id="PF08284">
    <property type="entry name" value="RVP_2"/>
    <property type="match status" value="1"/>
</dbReference>
<dbReference type="AlphaFoldDB" id="M1DUV7"/>